<comment type="caution">
    <text evidence="1">The sequence shown here is derived from an EMBL/GenBank/DDBJ whole genome shotgun (WGS) entry which is preliminary data.</text>
</comment>
<dbReference type="AlphaFoldDB" id="A0AAV6KK16"/>
<evidence type="ECO:0000313" key="1">
    <source>
        <dbReference type="EMBL" id="KAG5552614.1"/>
    </source>
</evidence>
<name>A0AAV6KK16_9ERIC</name>
<proteinExistence type="predicted"/>
<evidence type="ECO:0000313" key="2">
    <source>
        <dbReference type="Proteomes" id="UP000823749"/>
    </source>
</evidence>
<dbReference type="EMBL" id="JACTNZ010000004">
    <property type="protein sequence ID" value="KAG5552614.1"/>
    <property type="molecule type" value="Genomic_DNA"/>
</dbReference>
<accession>A0AAV6KK16</accession>
<sequence>MVFSVDEAAYYFSFLLLHQSFAFESKWKIFSRKKLPRKDKIDETEKEIDNRSLLLMQHKQEALNRVKSSINCGHLEIHLRLDP</sequence>
<gene>
    <name evidence="1" type="ORF">RHGRI_010638</name>
</gene>
<organism evidence="1 2">
    <name type="scientific">Rhododendron griersonianum</name>
    <dbReference type="NCBI Taxonomy" id="479676"/>
    <lineage>
        <taxon>Eukaryota</taxon>
        <taxon>Viridiplantae</taxon>
        <taxon>Streptophyta</taxon>
        <taxon>Embryophyta</taxon>
        <taxon>Tracheophyta</taxon>
        <taxon>Spermatophyta</taxon>
        <taxon>Magnoliopsida</taxon>
        <taxon>eudicotyledons</taxon>
        <taxon>Gunneridae</taxon>
        <taxon>Pentapetalae</taxon>
        <taxon>asterids</taxon>
        <taxon>Ericales</taxon>
        <taxon>Ericaceae</taxon>
        <taxon>Ericoideae</taxon>
        <taxon>Rhodoreae</taxon>
        <taxon>Rhododendron</taxon>
    </lineage>
</organism>
<dbReference type="Proteomes" id="UP000823749">
    <property type="component" value="Chromosome 4"/>
</dbReference>
<reference evidence="1" key="1">
    <citation type="submission" date="2020-08" db="EMBL/GenBank/DDBJ databases">
        <title>Plant Genome Project.</title>
        <authorList>
            <person name="Zhang R.-G."/>
        </authorList>
    </citation>
    <scope>NUCLEOTIDE SEQUENCE</scope>
    <source>
        <strain evidence="1">WSP0</strain>
        <tissue evidence="1">Leaf</tissue>
    </source>
</reference>
<protein>
    <submittedName>
        <fullName evidence="1">Uncharacterized protein</fullName>
    </submittedName>
</protein>
<keyword evidence="2" id="KW-1185">Reference proteome</keyword>